<dbReference type="CDD" id="cd22343">
    <property type="entry name" value="PDDEXK_lambda_exonuclease-like"/>
    <property type="match status" value="1"/>
</dbReference>
<dbReference type="PANTHER" id="PTHR46609:SF6">
    <property type="entry name" value="EXONUCLEASE, PHAGE-TYPE_RECB, C-TERMINAL DOMAIN-CONTAINING PROTEIN-RELATED"/>
    <property type="match status" value="1"/>
</dbReference>
<dbReference type="Pfam" id="PF09588">
    <property type="entry name" value="YqaJ"/>
    <property type="match status" value="1"/>
</dbReference>
<dbReference type="InterPro" id="IPR011604">
    <property type="entry name" value="PDDEXK-like_dom_sf"/>
</dbReference>
<dbReference type="GO" id="GO:0006281">
    <property type="term" value="P:DNA repair"/>
    <property type="evidence" value="ECO:0007669"/>
    <property type="project" value="UniProtKB-ARBA"/>
</dbReference>
<keyword evidence="1" id="KW-1133">Transmembrane helix</keyword>
<name>A0ABD3XZG3_SINWO</name>
<keyword evidence="4" id="KW-1185">Reference proteome</keyword>
<proteinExistence type="predicted"/>
<dbReference type="InterPro" id="IPR011335">
    <property type="entry name" value="Restrct_endonuc-II-like"/>
</dbReference>
<dbReference type="InterPro" id="IPR051703">
    <property type="entry name" value="NF-kappa-B_Signaling_Reg"/>
</dbReference>
<feature type="domain" description="YqaJ viral recombinase" evidence="2">
    <location>
        <begin position="5"/>
        <end position="99"/>
    </location>
</feature>
<dbReference type="Proteomes" id="UP001634394">
    <property type="component" value="Unassembled WGS sequence"/>
</dbReference>
<feature type="transmembrane region" description="Helical" evidence="1">
    <location>
        <begin position="155"/>
        <end position="176"/>
    </location>
</feature>
<accession>A0ABD3XZG3</accession>
<organism evidence="3 4">
    <name type="scientific">Sinanodonta woodiana</name>
    <name type="common">Chinese pond mussel</name>
    <name type="synonym">Anodonta woodiana</name>
    <dbReference type="NCBI Taxonomy" id="1069815"/>
    <lineage>
        <taxon>Eukaryota</taxon>
        <taxon>Metazoa</taxon>
        <taxon>Spiralia</taxon>
        <taxon>Lophotrochozoa</taxon>
        <taxon>Mollusca</taxon>
        <taxon>Bivalvia</taxon>
        <taxon>Autobranchia</taxon>
        <taxon>Heteroconchia</taxon>
        <taxon>Palaeoheterodonta</taxon>
        <taxon>Unionida</taxon>
        <taxon>Unionoidea</taxon>
        <taxon>Unionidae</taxon>
        <taxon>Unioninae</taxon>
        <taxon>Sinanodonta</taxon>
    </lineage>
</organism>
<evidence type="ECO:0000259" key="2">
    <source>
        <dbReference type="Pfam" id="PF09588"/>
    </source>
</evidence>
<dbReference type="InterPro" id="IPR019080">
    <property type="entry name" value="YqaJ_viral_recombinase"/>
</dbReference>
<dbReference type="PANTHER" id="PTHR46609">
    <property type="entry name" value="EXONUCLEASE, PHAGE-TYPE/RECB, C-TERMINAL DOMAIN-CONTAINING PROTEIN"/>
    <property type="match status" value="1"/>
</dbReference>
<dbReference type="Gene3D" id="3.90.320.10">
    <property type="match status" value="1"/>
</dbReference>
<dbReference type="SUPFAM" id="SSF52980">
    <property type="entry name" value="Restriction endonuclease-like"/>
    <property type="match status" value="1"/>
</dbReference>
<comment type="caution">
    <text evidence="3">The sequence shown here is derived from an EMBL/GenBank/DDBJ whole genome shotgun (WGS) entry which is preliminary data.</text>
</comment>
<evidence type="ECO:0000313" key="3">
    <source>
        <dbReference type="EMBL" id="KAL3891605.1"/>
    </source>
</evidence>
<keyword evidence="1" id="KW-0812">Transmembrane</keyword>
<dbReference type="AlphaFoldDB" id="A0ABD3XZG3"/>
<reference evidence="3 4" key="1">
    <citation type="submission" date="2024-11" db="EMBL/GenBank/DDBJ databases">
        <title>Chromosome-level genome assembly of the freshwater bivalve Anodonta woodiana.</title>
        <authorList>
            <person name="Chen X."/>
        </authorList>
    </citation>
    <scope>NUCLEOTIDE SEQUENCE [LARGE SCALE GENOMIC DNA]</scope>
    <source>
        <strain evidence="3">MN2024</strain>
        <tissue evidence="3">Gills</tissue>
    </source>
</reference>
<gene>
    <name evidence="3" type="ORF">ACJMK2_003860</name>
</gene>
<sequence>MAKNTGKDIRIQRSGFWINPLYPELGCSPDGLVYNQDNKLIGVVEMKRPFVLAGKDPLCVDELNANQRNNLCYHVVNGMPCLKKTHKYYYQVQMQIALCEADFCDFVIWSSKGTIVERILPDVEFWKDLCSKLINFHHNTLMPEYLEIRIPRPQLILNLGFETLSMFVLGLISNLITIEKVG</sequence>
<evidence type="ECO:0000256" key="1">
    <source>
        <dbReference type="SAM" id="Phobius"/>
    </source>
</evidence>
<protein>
    <recommendedName>
        <fullName evidence="2">YqaJ viral recombinase domain-containing protein</fullName>
    </recommendedName>
</protein>
<evidence type="ECO:0000313" key="4">
    <source>
        <dbReference type="Proteomes" id="UP001634394"/>
    </source>
</evidence>
<keyword evidence="1" id="KW-0472">Membrane</keyword>
<dbReference type="EMBL" id="JBJQND010000001">
    <property type="protein sequence ID" value="KAL3891605.1"/>
    <property type="molecule type" value="Genomic_DNA"/>
</dbReference>